<dbReference type="AlphaFoldDB" id="V6SQF1"/>
<keyword evidence="2" id="KW-1185">Reference proteome</keyword>
<dbReference type="InterPro" id="IPR029068">
    <property type="entry name" value="Glyas_Bleomycin-R_OHBP_Dase"/>
</dbReference>
<dbReference type="PATRIC" id="fig|1341181.4.peg.1439"/>
<dbReference type="SUPFAM" id="SSF54593">
    <property type="entry name" value="Glyoxalase/Bleomycin resistance protein/Dihydroxybiphenyl dioxygenase"/>
    <property type="match status" value="1"/>
</dbReference>
<protein>
    <recommendedName>
        <fullName evidence="3">VOC domain-containing protein</fullName>
    </recommendedName>
</protein>
<organism evidence="1 2">
    <name type="scientific">Flavobacterium limnosediminis JC2902</name>
    <dbReference type="NCBI Taxonomy" id="1341181"/>
    <lineage>
        <taxon>Bacteria</taxon>
        <taxon>Pseudomonadati</taxon>
        <taxon>Bacteroidota</taxon>
        <taxon>Flavobacteriia</taxon>
        <taxon>Flavobacteriales</taxon>
        <taxon>Flavobacteriaceae</taxon>
        <taxon>Flavobacterium</taxon>
    </lineage>
</organism>
<evidence type="ECO:0000313" key="2">
    <source>
        <dbReference type="Proteomes" id="UP000018004"/>
    </source>
</evidence>
<dbReference type="Gene3D" id="3.10.180.10">
    <property type="entry name" value="2,3-Dihydroxybiphenyl 1,2-Dioxygenase, domain 1"/>
    <property type="match status" value="1"/>
</dbReference>
<gene>
    <name evidence="1" type="ORF">FLJC2902T_14630</name>
</gene>
<dbReference type="RefSeq" id="WP_023579102.1">
    <property type="nucleotide sequence ID" value="NZ_AVGG01000005.1"/>
</dbReference>
<dbReference type="Proteomes" id="UP000018004">
    <property type="component" value="Unassembled WGS sequence"/>
</dbReference>
<dbReference type="OrthoDB" id="2703022at2"/>
<name>V6SQF1_9FLAO</name>
<comment type="caution">
    <text evidence="1">The sequence shown here is derived from an EMBL/GenBank/DDBJ whole genome shotgun (WGS) entry which is preliminary data.</text>
</comment>
<reference evidence="1 2" key="1">
    <citation type="submission" date="2013-08" db="EMBL/GenBank/DDBJ databases">
        <title>Flavobacterium limnosediminis JC2902 genome sequencing.</title>
        <authorList>
            <person name="Lee K."/>
            <person name="Yi H."/>
            <person name="Park S."/>
            <person name="Chun J."/>
        </authorList>
    </citation>
    <scope>NUCLEOTIDE SEQUENCE [LARGE SCALE GENOMIC DNA]</scope>
    <source>
        <strain evidence="1 2">JC2902</strain>
    </source>
</reference>
<dbReference type="STRING" id="1341181.FLJC2902T_14630"/>
<evidence type="ECO:0000313" key="1">
    <source>
        <dbReference type="EMBL" id="ESU28866.1"/>
    </source>
</evidence>
<proteinExistence type="predicted"/>
<evidence type="ECO:0008006" key="3">
    <source>
        <dbReference type="Google" id="ProtNLM"/>
    </source>
</evidence>
<dbReference type="eggNOG" id="COG0346">
    <property type="taxonomic scope" value="Bacteria"/>
</dbReference>
<accession>V6SQF1</accession>
<sequence>MQISEVHLLTNSLSETEFFYKEKLSLKVIEQTDELLSFQTGTSKLCFHLSDAIQKPVYHFAFDIPENKLKAGLKWMRGKAELIPYEPNQYIVDFSNWNAKSFYFYDNNGNILECIVRYDLQNVVNEKFSSASFLKISEIGFVADNVFGFCDEVNQRYETDYFIKQPKRENFSVLGDDHGLFIVSDEKRNWFPTMNQAKPFWTKVIFENNGKRHEMVFSP</sequence>
<dbReference type="EMBL" id="AVGG01000005">
    <property type="protein sequence ID" value="ESU28866.1"/>
    <property type="molecule type" value="Genomic_DNA"/>
</dbReference>